<proteinExistence type="predicted"/>
<accession>A0AC35U5A6</accession>
<sequence>MTASAVNVLLFLLGTNQFERNTFEFVAQQLALRHHTTITVKPILIPEEPRLVKPRLHLVKEKVLKNMVPKAMIEQLEEVGKVVPWTDKYQFEAMEEPYWTAHNHSCAKLLNSDLMDSIKKENVDVAIVYSGNACQLAILHVLGIPYIYFDTDGFTDETVVASATPWNLDAVLSNCPNSYNPHSNWLFKRLIKGICLTKELLVQSGNYYLSSFLSRKYQMLDGAISKLFSNDYEIKKRFGSFPDVNTLKKSAELYFINSDKLLESEYALPSNVIPVGGLHIDHVRPLFSPWNTTIASAKKGVIVVSLGSQANAAGMSASFTKILLNVFSKLTDYRIYWRLGTNLDKVGIDITNLPSHINLTTFIPQNDLLAQKRTKLLITNGGMSSIMEGIAHAVPMVGIPLYGPNLQNLYKLQNKGLAIVVEKYDLSETSLLKAIKTVLETNKFTTTAADMSKAFKSRPETAFERALYYIEYVGRHRGAKNLNIKHSFIKMINQISAEFLFELLIFILICKYAKRVFIAYFFSNKIALEAEKNKKSSKKKKD</sequence>
<dbReference type="Proteomes" id="UP000095286">
    <property type="component" value="Unplaced"/>
</dbReference>
<dbReference type="WBParaSite" id="RSKR_0000772100.1">
    <property type="protein sequence ID" value="RSKR_0000772100.1"/>
    <property type="gene ID" value="RSKR_0000772100"/>
</dbReference>
<protein>
    <submittedName>
        <fullName evidence="2">Glucuronosyltransferase</fullName>
    </submittedName>
</protein>
<name>A0AC35U5A6_9BILA</name>
<reference evidence="2" key="1">
    <citation type="submission" date="2016-11" db="UniProtKB">
        <authorList>
            <consortium name="WormBaseParasite"/>
        </authorList>
    </citation>
    <scope>IDENTIFICATION</scope>
    <source>
        <strain evidence="2">KR3021</strain>
    </source>
</reference>
<evidence type="ECO:0000313" key="2">
    <source>
        <dbReference type="WBParaSite" id="RSKR_0000772100.1"/>
    </source>
</evidence>
<organism evidence="1 2">
    <name type="scientific">Rhabditophanes sp. KR3021</name>
    <dbReference type="NCBI Taxonomy" id="114890"/>
    <lineage>
        <taxon>Eukaryota</taxon>
        <taxon>Metazoa</taxon>
        <taxon>Ecdysozoa</taxon>
        <taxon>Nematoda</taxon>
        <taxon>Chromadorea</taxon>
        <taxon>Rhabditida</taxon>
        <taxon>Tylenchina</taxon>
        <taxon>Panagrolaimomorpha</taxon>
        <taxon>Strongyloidoidea</taxon>
        <taxon>Alloionematidae</taxon>
        <taxon>Rhabditophanes</taxon>
    </lineage>
</organism>
<evidence type="ECO:0000313" key="1">
    <source>
        <dbReference type="Proteomes" id="UP000095286"/>
    </source>
</evidence>